<feature type="transmembrane region" description="Helical" evidence="5">
    <location>
        <begin position="58"/>
        <end position="78"/>
    </location>
</feature>
<keyword evidence="4 5" id="KW-0472">Membrane</keyword>
<sequence length="245" mass="28276">MQTIEINTSQNVIIRYELAGVMYRLISYLLDVVIIAIGVAIQSLLIRGIFSFDYVGELLAIMLVPQVVFYSLFFEIIWSGQTPGKRIMKIQVVKMTGEQASWGDYFLRWALKPIDIMFSFGSIGVLSISSTKFAQRVGDIAANTTVIKLIPKYDISLNDILKLSDRSNYEPMFPQVTSLNDEYVLALKEVKERTKNYDNQVNQKLYKEIVDDLIERLEIKRNELKFRNKDEFVSKIIDDYVSLTR</sequence>
<keyword evidence="3 5" id="KW-1133">Transmembrane helix</keyword>
<feature type="domain" description="RDD" evidence="6">
    <location>
        <begin position="18"/>
        <end position="143"/>
    </location>
</feature>
<dbReference type="InterPro" id="IPR010432">
    <property type="entry name" value="RDD"/>
</dbReference>
<dbReference type="AlphaFoldDB" id="A0A848IWY8"/>
<dbReference type="PANTHER" id="PTHR38480">
    <property type="entry name" value="SLR0254 PROTEIN"/>
    <property type="match status" value="1"/>
</dbReference>
<reference evidence="7 8" key="1">
    <citation type="submission" date="2020-04" db="EMBL/GenBank/DDBJ databases">
        <title>Flammeovirgaceae bacterium KN852 isolated from deep sea.</title>
        <authorList>
            <person name="Zhang D.-C."/>
        </authorList>
    </citation>
    <scope>NUCLEOTIDE SEQUENCE [LARGE SCALE GENOMIC DNA]</scope>
    <source>
        <strain evidence="7 8">KN852</strain>
    </source>
</reference>
<name>A0A848IWY8_9BACT</name>
<evidence type="ECO:0000256" key="1">
    <source>
        <dbReference type="ARBA" id="ARBA00004141"/>
    </source>
</evidence>
<keyword evidence="2 5" id="KW-0812">Transmembrane</keyword>
<protein>
    <submittedName>
        <fullName evidence="7">RDD family protein</fullName>
    </submittedName>
</protein>
<keyword evidence="8" id="KW-1185">Reference proteome</keyword>
<dbReference type="Proteomes" id="UP000559010">
    <property type="component" value="Unassembled WGS sequence"/>
</dbReference>
<dbReference type="RefSeq" id="WP_169679581.1">
    <property type="nucleotide sequence ID" value="NZ_JABBNU010000004.1"/>
</dbReference>
<proteinExistence type="predicted"/>
<feature type="transmembrane region" description="Helical" evidence="5">
    <location>
        <begin position="25"/>
        <end position="46"/>
    </location>
</feature>
<dbReference type="Pfam" id="PF06271">
    <property type="entry name" value="RDD"/>
    <property type="match status" value="1"/>
</dbReference>
<gene>
    <name evidence="7" type="ORF">HH304_07170</name>
</gene>
<dbReference type="GO" id="GO:0016020">
    <property type="term" value="C:membrane"/>
    <property type="evidence" value="ECO:0007669"/>
    <property type="project" value="UniProtKB-SubCell"/>
</dbReference>
<evidence type="ECO:0000313" key="7">
    <source>
        <dbReference type="EMBL" id="NMM48176.1"/>
    </source>
</evidence>
<organism evidence="7 8">
    <name type="scientific">Marinigracilibium pacificum</name>
    <dbReference type="NCBI Taxonomy" id="2729599"/>
    <lineage>
        <taxon>Bacteria</taxon>
        <taxon>Pseudomonadati</taxon>
        <taxon>Bacteroidota</taxon>
        <taxon>Cytophagia</taxon>
        <taxon>Cytophagales</taxon>
        <taxon>Flammeovirgaceae</taxon>
        <taxon>Marinigracilibium</taxon>
    </lineage>
</organism>
<dbReference type="PANTHER" id="PTHR38480:SF1">
    <property type="entry name" value="SLR0254 PROTEIN"/>
    <property type="match status" value="1"/>
</dbReference>
<evidence type="ECO:0000313" key="8">
    <source>
        <dbReference type="Proteomes" id="UP000559010"/>
    </source>
</evidence>
<comment type="subcellular location">
    <subcellularLocation>
        <location evidence="1">Membrane</location>
        <topology evidence="1">Multi-pass membrane protein</topology>
    </subcellularLocation>
</comment>
<dbReference type="EMBL" id="JABBNU010000004">
    <property type="protein sequence ID" value="NMM48176.1"/>
    <property type="molecule type" value="Genomic_DNA"/>
</dbReference>
<accession>A0A848IWY8</accession>
<evidence type="ECO:0000256" key="4">
    <source>
        <dbReference type="ARBA" id="ARBA00023136"/>
    </source>
</evidence>
<comment type="caution">
    <text evidence="7">The sequence shown here is derived from an EMBL/GenBank/DDBJ whole genome shotgun (WGS) entry which is preliminary data.</text>
</comment>
<evidence type="ECO:0000256" key="3">
    <source>
        <dbReference type="ARBA" id="ARBA00022989"/>
    </source>
</evidence>
<evidence type="ECO:0000259" key="6">
    <source>
        <dbReference type="Pfam" id="PF06271"/>
    </source>
</evidence>
<evidence type="ECO:0000256" key="5">
    <source>
        <dbReference type="SAM" id="Phobius"/>
    </source>
</evidence>
<evidence type="ECO:0000256" key="2">
    <source>
        <dbReference type="ARBA" id="ARBA00022692"/>
    </source>
</evidence>